<protein>
    <recommendedName>
        <fullName evidence="4">Anti-sigma factor NepR domain-containing protein</fullName>
    </recommendedName>
</protein>
<sequence>MSTDANALFPHDDTDHPADAIVPELYREMAAPRAIGEPFDEFLARVTALADMTADQHPAPETSPAPAASWRQRAA</sequence>
<feature type="compositionally biased region" description="Low complexity" evidence="1">
    <location>
        <begin position="59"/>
        <end position="69"/>
    </location>
</feature>
<dbReference type="RefSeq" id="WP_270676994.1">
    <property type="nucleotide sequence ID" value="NZ_JAQFWP010000011.1"/>
</dbReference>
<evidence type="ECO:0000256" key="1">
    <source>
        <dbReference type="SAM" id="MobiDB-lite"/>
    </source>
</evidence>
<organism evidence="2 3">
    <name type="scientific">Nocardiopsis suaedae</name>
    <dbReference type="NCBI Taxonomy" id="3018444"/>
    <lineage>
        <taxon>Bacteria</taxon>
        <taxon>Bacillati</taxon>
        <taxon>Actinomycetota</taxon>
        <taxon>Actinomycetes</taxon>
        <taxon>Streptosporangiales</taxon>
        <taxon>Nocardiopsidaceae</taxon>
        <taxon>Nocardiopsis</taxon>
    </lineage>
</organism>
<evidence type="ECO:0008006" key="4">
    <source>
        <dbReference type="Google" id="ProtNLM"/>
    </source>
</evidence>
<comment type="caution">
    <text evidence="2">The sequence shown here is derived from an EMBL/GenBank/DDBJ whole genome shotgun (WGS) entry which is preliminary data.</text>
</comment>
<evidence type="ECO:0000313" key="2">
    <source>
        <dbReference type="EMBL" id="MDA2804449.1"/>
    </source>
</evidence>
<dbReference type="EMBL" id="JAQFWP010000011">
    <property type="protein sequence ID" value="MDA2804449.1"/>
    <property type="molecule type" value="Genomic_DNA"/>
</dbReference>
<proteinExistence type="predicted"/>
<accession>A0ABT4TID4</accession>
<evidence type="ECO:0000313" key="3">
    <source>
        <dbReference type="Proteomes" id="UP001165685"/>
    </source>
</evidence>
<keyword evidence="3" id="KW-1185">Reference proteome</keyword>
<dbReference type="Proteomes" id="UP001165685">
    <property type="component" value="Unassembled WGS sequence"/>
</dbReference>
<gene>
    <name evidence="2" type="ORF">O4U47_07995</name>
</gene>
<name>A0ABT4TID4_9ACTN</name>
<reference evidence="2" key="1">
    <citation type="submission" date="2023-01" db="EMBL/GenBank/DDBJ databases">
        <title>Draft genome sequence of Nocardiopsis sp. LSu2-4 isolated from halophytes.</title>
        <authorList>
            <person name="Duangmal K."/>
            <person name="Chantavorakit T."/>
        </authorList>
    </citation>
    <scope>NUCLEOTIDE SEQUENCE</scope>
    <source>
        <strain evidence="2">LSu2-4</strain>
    </source>
</reference>
<feature type="region of interest" description="Disordered" evidence="1">
    <location>
        <begin position="53"/>
        <end position="75"/>
    </location>
</feature>